<feature type="signal peptide" evidence="1">
    <location>
        <begin position="1"/>
        <end position="23"/>
    </location>
</feature>
<evidence type="ECO:0000256" key="1">
    <source>
        <dbReference type="SAM" id="SignalP"/>
    </source>
</evidence>
<dbReference type="AlphaFoldDB" id="A0A7K0KC42"/>
<gene>
    <name evidence="2" type="ORF">FYJ73_02135</name>
</gene>
<dbReference type="InterPro" id="IPR026876">
    <property type="entry name" value="Fn3_assoc_repeat"/>
</dbReference>
<sequence length="722" mass="80158">MTGKLKFLLMFLLLMFISEKASAIYQETITTSTTHPPKGTSAVVTFQKNGGSNYPTTKDDCVMLYTKGTITIEPNKDYVLTKIDYYYKILKNYYAPSPQIQSEGTLKKTSFGSTWTGKTSKPIVLLVKGGKGSFVFSQVIITYDLCNNKQNTYTLFPIKKFNLNLDNDNYKAFKGQQAKTTPYELPLVYSSNNEKVATVNVKTGEVSLNHTLGIATIKSSFSGNDTLNASADNYTITVYPYNDGTENHPYTVEEIYKLRDAAMYSKEGDFIYVHGYITKIKSLTNGIMTYYISDNTSAKKQLLVDAKNINETDFKSKDNLSIGWFVTIKGRNKVVNSEPQIVRGCITQIIKNNISSPHIFGSTSFLDSTSVTLSSENQDAKIYYTIDGTEPTDQSTVYTAPFSLNASTPVKAVAYINGEKSKVASQYFKKVEENELISVAQALKTADNTQVYIKAKVAKTETYNSSSPTLNYYIADNENAAETLEILNGRYLQNNKIYNAFQIVRGDEVVVAATVNTDNGHKNLKNANLLNIKEYQDQAKVTTAGWATFVSRRAVDFSKNNDISAYLVKYNDSNNRVTLTPVTAIPGNTAVVVKANAGTYELQRSKESTTIVNNDLKFKYTDMKVTKAFTIYVLAKHGNGCGFYPMKANETLSPFKGYLAINAASTVAAKPFYAIGNTTTGIINTMEENKNVEDVHYNLAGQRVDNNYKGLVIVNGHKVIRK</sequence>
<reference evidence="2 3" key="1">
    <citation type="submission" date="2019-08" db="EMBL/GenBank/DDBJ databases">
        <title>In-depth cultivation of the pig gut microbiome towards novel bacterial diversity and tailored functional studies.</title>
        <authorList>
            <person name="Wylensek D."/>
            <person name="Hitch T.C.A."/>
            <person name="Clavel T."/>
        </authorList>
    </citation>
    <scope>NUCLEOTIDE SEQUENCE [LARGE SCALE GENOMIC DNA]</scope>
    <source>
        <strain evidence="2 3">LKV-178-WT-2A</strain>
    </source>
</reference>
<dbReference type="Pfam" id="PF13287">
    <property type="entry name" value="Fn3_assoc"/>
    <property type="match status" value="1"/>
</dbReference>
<evidence type="ECO:0000313" key="2">
    <source>
        <dbReference type="EMBL" id="MST83493.1"/>
    </source>
</evidence>
<keyword evidence="3" id="KW-1185">Reference proteome</keyword>
<evidence type="ECO:0000313" key="3">
    <source>
        <dbReference type="Proteomes" id="UP000438914"/>
    </source>
</evidence>
<feature type="chain" id="PRO_5029577168" evidence="1">
    <location>
        <begin position="24"/>
        <end position="722"/>
    </location>
</feature>
<dbReference type="EMBL" id="VUNG01000003">
    <property type="protein sequence ID" value="MST83493.1"/>
    <property type="molecule type" value="Genomic_DNA"/>
</dbReference>
<dbReference type="Proteomes" id="UP000438914">
    <property type="component" value="Unassembled WGS sequence"/>
</dbReference>
<comment type="caution">
    <text evidence="2">The sequence shown here is derived from an EMBL/GenBank/DDBJ whole genome shotgun (WGS) entry which is preliminary data.</text>
</comment>
<dbReference type="RefSeq" id="WP_154533064.1">
    <property type="nucleotide sequence ID" value="NZ_VUNG01000003.1"/>
</dbReference>
<accession>A0A7K0KC42</accession>
<organism evidence="2 3">
    <name type="scientific">Hallella mizrahii</name>
    <dbReference type="NCBI Taxonomy" id="2606637"/>
    <lineage>
        <taxon>Bacteria</taxon>
        <taxon>Pseudomonadati</taxon>
        <taxon>Bacteroidota</taxon>
        <taxon>Bacteroidia</taxon>
        <taxon>Bacteroidales</taxon>
        <taxon>Prevotellaceae</taxon>
        <taxon>Hallella</taxon>
    </lineage>
</organism>
<protein>
    <submittedName>
        <fullName evidence="2">Uncharacterized protein</fullName>
    </submittedName>
</protein>
<proteinExistence type="predicted"/>
<name>A0A7K0KC42_9BACT</name>
<keyword evidence="1" id="KW-0732">Signal</keyword>